<feature type="region of interest" description="Disordered" evidence="1">
    <location>
        <begin position="1"/>
        <end position="23"/>
    </location>
</feature>
<keyword evidence="3" id="KW-1185">Reference proteome</keyword>
<feature type="compositionally biased region" description="Low complexity" evidence="1">
    <location>
        <begin position="59"/>
        <end position="69"/>
    </location>
</feature>
<reference evidence="2" key="1">
    <citation type="submission" date="2020-05" db="EMBL/GenBank/DDBJ databases">
        <title>Mycena genomes resolve the evolution of fungal bioluminescence.</title>
        <authorList>
            <person name="Tsai I.J."/>
        </authorList>
    </citation>
    <scope>NUCLEOTIDE SEQUENCE</scope>
    <source>
        <strain evidence="2">160909Yilan</strain>
    </source>
</reference>
<feature type="region of interest" description="Disordered" evidence="1">
    <location>
        <begin position="35"/>
        <end position="82"/>
    </location>
</feature>
<gene>
    <name evidence="2" type="ORF">MSAN_01750000</name>
</gene>
<comment type="caution">
    <text evidence="2">The sequence shown here is derived from an EMBL/GenBank/DDBJ whole genome shotgun (WGS) entry which is preliminary data.</text>
</comment>
<accession>A0A8H7CRV5</accession>
<evidence type="ECO:0000256" key="1">
    <source>
        <dbReference type="SAM" id="MobiDB-lite"/>
    </source>
</evidence>
<proteinExistence type="predicted"/>
<feature type="compositionally biased region" description="Basic and acidic residues" evidence="1">
    <location>
        <begin position="35"/>
        <end position="44"/>
    </location>
</feature>
<organism evidence="2 3">
    <name type="scientific">Mycena sanguinolenta</name>
    <dbReference type="NCBI Taxonomy" id="230812"/>
    <lineage>
        <taxon>Eukaryota</taxon>
        <taxon>Fungi</taxon>
        <taxon>Dikarya</taxon>
        <taxon>Basidiomycota</taxon>
        <taxon>Agaricomycotina</taxon>
        <taxon>Agaricomycetes</taxon>
        <taxon>Agaricomycetidae</taxon>
        <taxon>Agaricales</taxon>
        <taxon>Marasmiineae</taxon>
        <taxon>Mycenaceae</taxon>
        <taxon>Mycena</taxon>
    </lineage>
</organism>
<dbReference type="EMBL" id="JACAZH010000017">
    <property type="protein sequence ID" value="KAF7347979.1"/>
    <property type="molecule type" value="Genomic_DNA"/>
</dbReference>
<evidence type="ECO:0000313" key="3">
    <source>
        <dbReference type="Proteomes" id="UP000623467"/>
    </source>
</evidence>
<name>A0A8H7CRV5_9AGAR</name>
<sequence>MPASSTSLHRPPKSPRAAHSQSALRCTRACRVVGEDNEQKRIEGSEDEQLLCRPGSIRSSGPPQLPSLSSKRRRSQRSSAQWSTIRTVRRAVCRRRSSYLPPILVPEPDILSGPPVLCRLSFRSSLHHPSHFAVKRGHQELLSLSIIYTSTCALYIPV</sequence>
<protein>
    <submittedName>
        <fullName evidence="2">Uncharacterized protein</fullName>
    </submittedName>
</protein>
<evidence type="ECO:0000313" key="2">
    <source>
        <dbReference type="EMBL" id="KAF7347979.1"/>
    </source>
</evidence>
<dbReference type="Proteomes" id="UP000623467">
    <property type="component" value="Unassembled WGS sequence"/>
</dbReference>
<dbReference type="AlphaFoldDB" id="A0A8H7CRV5"/>